<evidence type="ECO:0000313" key="3">
    <source>
        <dbReference type="Proteomes" id="UP000762676"/>
    </source>
</evidence>
<gene>
    <name evidence="2" type="ORF">ElyMa_007075000</name>
</gene>
<evidence type="ECO:0000313" key="2">
    <source>
        <dbReference type="EMBL" id="GFS27042.1"/>
    </source>
</evidence>
<name>A0AAV4K1H5_9GAST</name>
<dbReference type="AlphaFoldDB" id="A0AAV4K1H5"/>
<feature type="region of interest" description="Disordered" evidence="1">
    <location>
        <begin position="1"/>
        <end position="37"/>
    </location>
</feature>
<keyword evidence="3" id="KW-1185">Reference proteome</keyword>
<comment type="caution">
    <text evidence="2">The sequence shown here is derived from an EMBL/GenBank/DDBJ whole genome shotgun (WGS) entry which is preliminary data.</text>
</comment>
<proteinExistence type="predicted"/>
<accession>A0AAV4K1H5</accession>
<reference evidence="2 3" key="1">
    <citation type="journal article" date="2021" name="Elife">
        <title>Chloroplast acquisition without the gene transfer in kleptoplastic sea slugs, Plakobranchus ocellatus.</title>
        <authorList>
            <person name="Maeda T."/>
            <person name="Takahashi S."/>
            <person name="Yoshida T."/>
            <person name="Shimamura S."/>
            <person name="Takaki Y."/>
            <person name="Nagai Y."/>
            <person name="Toyoda A."/>
            <person name="Suzuki Y."/>
            <person name="Arimoto A."/>
            <person name="Ishii H."/>
            <person name="Satoh N."/>
            <person name="Nishiyama T."/>
            <person name="Hasebe M."/>
            <person name="Maruyama T."/>
            <person name="Minagawa J."/>
            <person name="Obokata J."/>
            <person name="Shigenobu S."/>
        </authorList>
    </citation>
    <scope>NUCLEOTIDE SEQUENCE [LARGE SCALE GENOMIC DNA]</scope>
</reference>
<dbReference type="Proteomes" id="UP000762676">
    <property type="component" value="Unassembled WGS sequence"/>
</dbReference>
<organism evidence="2 3">
    <name type="scientific">Elysia marginata</name>
    <dbReference type="NCBI Taxonomy" id="1093978"/>
    <lineage>
        <taxon>Eukaryota</taxon>
        <taxon>Metazoa</taxon>
        <taxon>Spiralia</taxon>
        <taxon>Lophotrochozoa</taxon>
        <taxon>Mollusca</taxon>
        <taxon>Gastropoda</taxon>
        <taxon>Heterobranchia</taxon>
        <taxon>Euthyneura</taxon>
        <taxon>Panpulmonata</taxon>
        <taxon>Sacoglossa</taxon>
        <taxon>Placobranchoidea</taxon>
        <taxon>Plakobranchidae</taxon>
        <taxon>Elysia</taxon>
    </lineage>
</organism>
<evidence type="ECO:0000256" key="1">
    <source>
        <dbReference type="SAM" id="MobiDB-lite"/>
    </source>
</evidence>
<dbReference type="EMBL" id="BMAT01014149">
    <property type="protein sequence ID" value="GFS27042.1"/>
    <property type="molecule type" value="Genomic_DNA"/>
</dbReference>
<evidence type="ECO:0008006" key="4">
    <source>
        <dbReference type="Google" id="ProtNLM"/>
    </source>
</evidence>
<sequence>MGSVRTPPLGLMSSRKHRSATRPDDSRQQVSATKSRPDWLASRVQTAPGADVIAATCCCCCCCCYRCYCFAPAQTSSDLGG</sequence>
<protein>
    <recommendedName>
        <fullName evidence="4">Cysteine-rich transmembrane CYSTM domain-containing protein</fullName>
    </recommendedName>
</protein>